<dbReference type="EMBL" id="AP019400">
    <property type="protein sequence ID" value="BBI31318.1"/>
    <property type="molecule type" value="Genomic_DNA"/>
</dbReference>
<dbReference type="Proteomes" id="UP000289856">
    <property type="component" value="Chromosome"/>
</dbReference>
<evidence type="ECO:0000313" key="1">
    <source>
        <dbReference type="EMBL" id="BBI31318.1"/>
    </source>
</evidence>
<dbReference type="KEGG" id="cohn:KCTCHS21_07170"/>
<proteinExistence type="predicted"/>
<accession>A0A3T1CZR7</accession>
<keyword evidence="2" id="KW-1185">Reference proteome</keyword>
<dbReference type="RefSeq" id="WP_130605164.1">
    <property type="nucleotide sequence ID" value="NZ_AP019400.1"/>
</dbReference>
<evidence type="ECO:0000313" key="2">
    <source>
        <dbReference type="Proteomes" id="UP000289856"/>
    </source>
</evidence>
<gene>
    <name evidence="1" type="ORF">KCTCHS21_07170</name>
</gene>
<dbReference type="AlphaFoldDB" id="A0A3T1CZR7"/>
<reference evidence="1 2" key="1">
    <citation type="submission" date="2019-01" db="EMBL/GenBank/DDBJ databases">
        <title>Complete genome sequence of Cohnella hallensis HS21 isolated from Korean fir (Abies koreana) rhizospheric soil.</title>
        <authorList>
            <person name="Jiang L."/>
            <person name="Kang S.W."/>
            <person name="Kim S."/>
            <person name="Jung J."/>
            <person name="Kim C.Y."/>
            <person name="Kim D.H."/>
            <person name="Kim S.W."/>
            <person name="Lee J."/>
        </authorList>
    </citation>
    <scope>NUCLEOTIDE SEQUENCE [LARGE SCALE GENOMIC DNA]</scope>
    <source>
        <strain evidence="1 2">HS21</strain>
    </source>
</reference>
<dbReference type="OrthoDB" id="2087420at2"/>
<name>A0A3T1CZR7_9BACL</name>
<organism evidence="1 2">
    <name type="scientific">Cohnella abietis</name>
    <dbReference type="NCBI Taxonomy" id="2507935"/>
    <lineage>
        <taxon>Bacteria</taxon>
        <taxon>Bacillati</taxon>
        <taxon>Bacillota</taxon>
        <taxon>Bacilli</taxon>
        <taxon>Bacillales</taxon>
        <taxon>Paenibacillaceae</taxon>
        <taxon>Cohnella</taxon>
    </lineage>
</organism>
<protein>
    <submittedName>
        <fullName evidence="1">Uncharacterized protein</fullName>
    </submittedName>
</protein>
<sequence length="165" mass="19108">MSVEKSIENSIEKPNRQYVSILGMNMHEEESTRDKMEQLHIELNHLVGAGNTDYLVWGQYIEAHWDEFYESPYLNVSFLTELSIHVSLEVVAEDIHKVIDLVAIAKQKKSVKAIRYADKIVNDLNGWLYNPNQEDDVYWGATATLQGDGDQKVIRRINKFINNNR</sequence>